<reference evidence="11 12" key="1">
    <citation type="submission" date="2019-02" db="EMBL/GenBank/DDBJ databases">
        <title>Shewanella sp. D4-2 isolated from Dokdo Island.</title>
        <authorList>
            <person name="Baek K."/>
        </authorList>
    </citation>
    <scope>NUCLEOTIDE SEQUENCE [LARGE SCALE GENOMIC DNA]</scope>
    <source>
        <strain evidence="11 12">D4-2</strain>
    </source>
</reference>
<dbReference type="RefSeq" id="WP_130598090.1">
    <property type="nucleotide sequence ID" value="NZ_CP036200.1"/>
</dbReference>
<feature type="domain" description="Histidine kinase" evidence="9">
    <location>
        <begin position="442"/>
        <end position="677"/>
    </location>
</feature>
<evidence type="ECO:0000256" key="3">
    <source>
        <dbReference type="ARBA" id="ARBA00012438"/>
    </source>
</evidence>
<evidence type="ECO:0000256" key="5">
    <source>
        <dbReference type="ARBA" id="ARBA00022679"/>
    </source>
</evidence>
<dbReference type="Proteomes" id="UP000291106">
    <property type="component" value="Chromosome"/>
</dbReference>
<dbReference type="Gene3D" id="3.30.565.10">
    <property type="entry name" value="Histidine kinase-like ATPase, C-terminal domain"/>
    <property type="match status" value="1"/>
</dbReference>
<dbReference type="KEGG" id="smai:EXU30_04905"/>
<dbReference type="AlphaFoldDB" id="A0A411PEV0"/>
<dbReference type="CDD" id="cd00075">
    <property type="entry name" value="HATPase"/>
    <property type="match status" value="1"/>
</dbReference>
<evidence type="ECO:0000256" key="7">
    <source>
        <dbReference type="SAM" id="Coils"/>
    </source>
</evidence>
<dbReference type="PANTHER" id="PTHR43065:SF47">
    <property type="match status" value="1"/>
</dbReference>
<dbReference type="InterPro" id="IPR003594">
    <property type="entry name" value="HATPase_dom"/>
</dbReference>
<protein>
    <recommendedName>
        <fullName evidence="3">histidine kinase</fullName>
        <ecNumber evidence="3">2.7.13.3</ecNumber>
    </recommendedName>
</protein>
<comment type="subcellular location">
    <subcellularLocation>
        <location evidence="2">Membrane</location>
    </subcellularLocation>
</comment>
<evidence type="ECO:0000256" key="4">
    <source>
        <dbReference type="ARBA" id="ARBA00022553"/>
    </source>
</evidence>
<dbReference type="GO" id="GO:0004673">
    <property type="term" value="F:protein histidine kinase activity"/>
    <property type="evidence" value="ECO:0007669"/>
    <property type="project" value="UniProtKB-EC"/>
</dbReference>
<evidence type="ECO:0000259" key="10">
    <source>
        <dbReference type="PROSITE" id="PS50885"/>
    </source>
</evidence>
<keyword evidence="6 11" id="KW-0418">Kinase</keyword>
<keyword evidence="8" id="KW-0472">Membrane</keyword>
<feature type="transmembrane region" description="Helical" evidence="8">
    <location>
        <begin position="318"/>
        <end position="337"/>
    </location>
</feature>
<gene>
    <name evidence="11" type="ORF">EXU30_04905</name>
</gene>
<evidence type="ECO:0000313" key="11">
    <source>
        <dbReference type="EMBL" id="QBF82117.1"/>
    </source>
</evidence>
<keyword evidence="8" id="KW-1133">Transmembrane helix</keyword>
<name>A0A411PEV0_9GAMM</name>
<keyword evidence="8" id="KW-0812">Transmembrane</keyword>
<feature type="domain" description="HAMP" evidence="10">
    <location>
        <begin position="347"/>
        <end position="394"/>
    </location>
</feature>
<proteinExistence type="predicted"/>
<evidence type="ECO:0000256" key="1">
    <source>
        <dbReference type="ARBA" id="ARBA00000085"/>
    </source>
</evidence>
<dbReference type="SUPFAM" id="SSF158472">
    <property type="entry name" value="HAMP domain-like"/>
    <property type="match status" value="1"/>
</dbReference>
<dbReference type="InterPro" id="IPR003660">
    <property type="entry name" value="HAMP_dom"/>
</dbReference>
<sequence>MTKRTSILKRLNRVFYFIMILVIVNTAVFSFTSYQIQSISSSTIQYDFPLEAASAKMISAHKSMQSNAAEYLLGDYQQKAIYRDNIERLNQAQQFILDNELLQNPQQVELFNQISELSQAINQIYIEQIFSQYNPGDESAAENIAINLLNTVAIPLETLIESRANDEIEGAMTSSDENELRNDDIPAISYYLRMVDKVGDMQNGLSRYLLNDPHAKTSFEQDSKEFLQWFELVSPLEQDVDEQQDLAIIRHHYQTLVDDGNRLFQLYNPQQYQNAIQTFKQMEQQQLSQIENLLGQLSQNSQDEVIDQLASLSYINNLTFGLIATMTLFALIGLFSIQRHARITIYKPIRALAHAVDRLRQGERNIELKHNNDELGDVFVNVEHFQQDLQALDDLREQEKAYKQQLESERDKLKIALEDLNLAKDKLVTNEKMASLGALVAGVSHEINTPIGIAVTISSTFESRIKEFMAKASSGEVTMEDLEQFEAESLEGLEIMLRSLNKAAELIHSFKRVAIDQSSEVRREFNLFEVINEVLNTVKHQIKTKQYVVNLNGDQDVLIDSYPGPLGQVITNLFNNAVLHGFDGSNTGEINISISKTCSKWVQIIFADNGKGIPKDHVAKVFDPFFTTKMGKGGSGLGMNIVYNIVSGMLGGEISLSSSQDADAHGTQFTINIPLQAPQGE</sequence>
<dbReference type="GO" id="GO:0016020">
    <property type="term" value="C:membrane"/>
    <property type="evidence" value="ECO:0007669"/>
    <property type="project" value="UniProtKB-SubCell"/>
</dbReference>
<dbReference type="InterPro" id="IPR005467">
    <property type="entry name" value="His_kinase_dom"/>
</dbReference>
<dbReference type="EMBL" id="CP036200">
    <property type="protein sequence ID" value="QBF82117.1"/>
    <property type="molecule type" value="Genomic_DNA"/>
</dbReference>
<dbReference type="SUPFAM" id="SSF55874">
    <property type="entry name" value="ATPase domain of HSP90 chaperone/DNA topoisomerase II/histidine kinase"/>
    <property type="match status" value="1"/>
</dbReference>
<dbReference type="EC" id="2.7.13.3" evidence="3"/>
<dbReference type="InterPro" id="IPR004358">
    <property type="entry name" value="Sig_transdc_His_kin-like_C"/>
</dbReference>
<evidence type="ECO:0000313" key="12">
    <source>
        <dbReference type="Proteomes" id="UP000291106"/>
    </source>
</evidence>
<keyword evidence="4" id="KW-0597">Phosphoprotein</keyword>
<organism evidence="11 12">
    <name type="scientific">Shewanella maritima</name>
    <dbReference type="NCBI Taxonomy" id="2520507"/>
    <lineage>
        <taxon>Bacteria</taxon>
        <taxon>Pseudomonadati</taxon>
        <taxon>Pseudomonadota</taxon>
        <taxon>Gammaproteobacteria</taxon>
        <taxon>Alteromonadales</taxon>
        <taxon>Shewanellaceae</taxon>
        <taxon>Shewanella</taxon>
    </lineage>
</organism>
<dbReference type="GO" id="GO:0007165">
    <property type="term" value="P:signal transduction"/>
    <property type="evidence" value="ECO:0007669"/>
    <property type="project" value="InterPro"/>
</dbReference>
<evidence type="ECO:0000256" key="6">
    <source>
        <dbReference type="ARBA" id="ARBA00022777"/>
    </source>
</evidence>
<dbReference type="SMART" id="SM00387">
    <property type="entry name" value="HATPase_c"/>
    <property type="match status" value="1"/>
</dbReference>
<keyword evidence="5" id="KW-0808">Transferase</keyword>
<comment type="catalytic activity">
    <reaction evidence="1">
        <text>ATP + protein L-histidine = ADP + protein N-phospho-L-histidine.</text>
        <dbReference type="EC" id="2.7.13.3"/>
    </reaction>
</comment>
<dbReference type="Pfam" id="PF02518">
    <property type="entry name" value="HATPase_c"/>
    <property type="match status" value="1"/>
</dbReference>
<evidence type="ECO:0000256" key="8">
    <source>
        <dbReference type="SAM" id="Phobius"/>
    </source>
</evidence>
<dbReference type="PROSITE" id="PS50885">
    <property type="entry name" value="HAMP"/>
    <property type="match status" value="1"/>
</dbReference>
<evidence type="ECO:0000259" key="9">
    <source>
        <dbReference type="PROSITE" id="PS50109"/>
    </source>
</evidence>
<dbReference type="OrthoDB" id="9772100at2"/>
<accession>A0A411PEV0</accession>
<dbReference type="PRINTS" id="PR00344">
    <property type="entry name" value="BCTRLSENSOR"/>
</dbReference>
<dbReference type="Gene3D" id="1.10.287.130">
    <property type="match status" value="1"/>
</dbReference>
<feature type="coiled-coil region" evidence="7">
    <location>
        <begin position="389"/>
        <end position="430"/>
    </location>
</feature>
<dbReference type="PANTHER" id="PTHR43065">
    <property type="entry name" value="SENSOR HISTIDINE KINASE"/>
    <property type="match status" value="1"/>
</dbReference>
<keyword evidence="12" id="KW-1185">Reference proteome</keyword>
<dbReference type="InterPro" id="IPR036890">
    <property type="entry name" value="HATPase_C_sf"/>
</dbReference>
<keyword evidence="7" id="KW-0175">Coiled coil</keyword>
<dbReference type="Gene3D" id="6.10.340.10">
    <property type="match status" value="1"/>
</dbReference>
<dbReference type="PROSITE" id="PS50109">
    <property type="entry name" value="HIS_KIN"/>
    <property type="match status" value="1"/>
</dbReference>
<feature type="transmembrane region" description="Helical" evidence="8">
    <location>
        <begin position="14"/>
        <end position="34"/>
    </location>
</feature>
<evidence type="ECO:0000256" key="2">
    <source>
        <dbReference type="ARBA" id="ARBA00004370"/>
    </source>
</evidence>